<dbReference type="InterPro" id="IPR051328">
    <property type="entry name" value="T7SS_ABC-Transporter"/>
</dbReference>
<feature type="transmembrane region" description="Helical" evidence="6">
    <location>
        <begin position="352"/>
        <end position="372"/>
    </location>
</feature>
<keyword evidence="4 6" id="KW-0472">Membrane</keyword>
<accession>A0A117I361</accession>
<dbReference type="GO" id="GO:0140359">
    <property type="term" value="F:ABC-type transporter activity"/>
    <property type="evidence" value="ECO:0007669"/>
    <property type="project" value="InterPro"/>
</dbReference>
<feature type="transmembrane region" description="Helical" evidence="6">
    <location>
        <begin position="12"/>
        <end position="36"/>
    </location>
</feature>
<evidence type="ECO:0000256" key="6">
    <source>
        <dbReference type="SAM" id="Phobius"/>
    </source>
</evidence>
<dbReference type="Pfam" id="PF12698">
    <property type="entry name" value="ABC2_membrane_3"/>
    <property type="match status" value="1"/>
</dbReference>
<dbReference type="PANTHER" id="PTHR43077:SF10">
    <property type="entry name" value="TRANSPORT PERMEASE PROTEIN"/>
    <property type="match status" value="1"/>
</dbReference>
<keyword evidence="3 6" id="KW-1133">Transmembrane helix</keyword>
<reference evidence="8 9" key="1">
    <citation type="journal article" date="2016" name="Genome Announc.">
        <title>Draft Genome Sequence of Paenibacillus amylolyticus Heshi-A3, Isolated from Fermented Rice Bran in a Japanese Fermented Seafood Dish.</title>
        <authorList>
            <person name="Akuzawa S."/>
            <person name="Nagaoka J."/>
            <person name="Kanekatsu M."/>
            <person name="Kubota E."/>
            <person name="Ohtake R."/>
            <person name="Suzuki T."/>
            <person name="Kanesaki Y."/>
        </authorList>
    </citation>
    <scope>NUCLEOTIDE SEQUENCE [LARGE SCALE GENOMIC DNA]</scope>
    <source>
        <strain evidence="8 9">Heshi-A3</strain>
    </source>
</reference>
<dbReference type="Proteomes" id="UP000069697">
    <property type="component" value="Unassembled WGS sequence"/>
</dbReference>
<feature type="transmembrane region" description="Helical" evidence="6">
    <location>
        <begin position="266"/>
        <end position="288"/>
    </location>
</feature>
<feature type="transmembrane region" description="Helical" evidence="6">
    <location>
        <begin position="191"/>
        <end position="211"/>
    </location>
</feature>
<feature type="domain" description="ABC-2 type transporter transmembrane" evidence="7">
    <location>
        <begin position="21"/>
        <end position="367"/>
    </location>
</feature>
<proteinExistence type="predicted"/>
<evidence type="ECO:0000259" key="7">
    <source>
        <dbReference type="Pfam" id="PF12698"/>
    </source>
</evidence>
<reference evidence="9" key="2">
    <citation type="submission" date="2016-01" db="EMBL/GenBank/DDBJ databases">
        <title>Draft Genome Sequence of Paenibacillus amylolyticus Heshi-A3 that Was Isolated from Fermented Rice Bran with Aging Salted Mackerel, Which Was Named Heshiko as Traditional Fermented Seafood in Japan.</title>
        <authorList>
            <person name="Akuzawa S."/>
            <person name="Nakagawa J."/>
            <person name="Kanekatsu T."/>
            <person name="Kubota E."/>
            <person name="Ohtake R."/>
            <person name="Suzuki T."/>
            <person name="Kanesaki Y."/>
        </authorList>
    </citation>
    <scope>NUCLEOTIDE SEQUENCE [LARGE SCALE GENOMIC DNA]</scope>
    <source>
        <strain evidence="9">Heshi-A3</strain>
    </source>
</reference>
<dbReference type="RefSeq" id="WP_062837234.1">
    <property type="nucleotide sequence ID" value="NZ_BCNV01000006.1"/>
</dbReference>
<feature type="region of interest" description="Disordered" evidence="5">
    <location>
        <begin position="381"/>
        <end position="404"/>
    </location>
</feature>
<evidence type="ECO:0000256" key="4">
    <source>
        <dbReference type="ARBA" id="ARBA00023136"/>
    </source>
</evidence>
<evidence type="ECO:0000256" key="1">
    <source>
        <dbReference type="ARBA" id="ARBA00004141"/>
    </source>
</evidence>
<evidence type="ECO:0000256" key="3">
    <source>
        <dbReference type="ARBA" id="ARBA00022989"/>
    </source>
</evidence>
<dbReference type="InterPro" id="IPR013525">
    <property type="entry name" value="ABC2_TM"/>
</dbReference>
<comment type="caution">
    <text evidence="8">The sequence shown here is derived from an EMBL/GenBank/DDBJ whole genome shotgun (WGS) entry which is preliminary data.</text>
</comment>
<dbReference type="Gene3D" id="3.40.1710.10">
    <property type="entry name" value="abc type-2 transporter like domain"/>
    <property type="match status" value="1"/>
</dbReference>
<dbReference type="AlphaFoldDB" id="A0A117I361"/>
<dbReference type="PANTHER" id="PTHR43077">
    <property type="entry name" value="TRANSPORT PERMEASE YVFS-RELATED"/>
    <property type="match status" value="1"/>
</dbReference>
<comment type="subcellular location">
    <subcellularLocation>
        <location evidence="1">Membrane</location>
        <topology evidence="1">Multi-pass membrane protein</topology>
    </subcellularLocation>
</comment>
<gene>
    <name evidence="8" type="ORF">PAHA3_4963</name>
</gene>
<evidence type="ECO:0000256" key="2">
    <source>
        <dbReference type="ARBA" id="ARBA00022692"/>
    </source>
</evidence>
<dbReference type="GO" id="GO:0016020">
    <property type="term" value="C:membrane"/>
    <property type="evidence" value="ECO:0007669"/>
    <property type="project" value="UniProtKB-SubCell"/>
</dbReference>
<evidence type="ECO:0000256" key="5">
    <source>
        <dbReference type="SAM" id="MobiDB-lite"/>
    </source>
</evidence>
<sequence>MKGIFQTSLLFLKNGATIVGLITAVLFQVFFNIIWLSGYDQVNERMTELAVTIVNEDGVAAEPVAESLAVGLNFEIKPSESMQEARQMLTDREVYMIIEIPSGFMQQAEDLSKPMTVKYVMNESNVATVKSVMQNVAAQVTATLNREVQENGIRGVLNQSGMTADQADALALGLSSRVEAEVERLNPVDNFAFSMVPMLIVTATFTGAMLLGMNLQKVSGELSGRAGKWERFWARNIVNLGAAVIVSLVGSGMMHVMGVSSAEGWLMLWLFQLLVTISFILMAQLSLLLLGNAGAWLNSALLPLLMLSSGSTIPRDVMSEFYQGIGHYLPATYAVEGMTNLVLGGNGIGRDALFLGVIGVTTLTLGAFSIWIRRSNPAISEPHREKQPATIPAVLEASVSSSDH</sequence>
<dbReference type="EMBL" id="BCNV01000006">
    <property type="protein sequence ID" value="GAS84842.1"/>
    <property type="molecule type" value="Genomic_DNA"/>
</dbReference>
<name>A0A117I361_PAEAM</name>
<evidence type="ECO:0000313" key="8">
    <source>
        <dbReference type="EMBL" id="GAS84842.1"/>
    </source>
</evidence>
<keyword evidence="2 6" id="KW-0812">Transmembrane</keyword>
<protein>
    <recommendedName>
        <fullName evidence="7">ABC-2 type transporter transmembrane domain-containing protein</fullName>
    </recommendedName>
</protein>
<evidence type="ECO:0000313" key="9">
    <source>
        <dbReference type="Proteomes" id="UP000069697"/>
    </source>
</evidence>
<feature type="transmembrane region" description="Helical" evidence="6">
    <location>
        <begin position="232"/>
        <end position="254"/>
    </location>
</feature>
<organism evidence="8 9">
    <name type="scientific">Paenibacillus amylolyticus</name>
    <dbReference type="NCBI Taxonomy" id="1451"/>
    <lineage>
        <taxon>Bacteria</taxon>
        <taxon>Bacillati</taxon>
        <taxon>Bacillota</taxon>
        <taxon>Bacilli</taxon>
        <taxon>Bacillales</taxon>
        <taxon>Paenibacillaceae</taxon>
        <taxon>Paenibacillus</taxon>
    </lineage>
</organism>